<dbReference type="SUPFAM" id="SSF88697">
    <property type="entry name" value="PUA domain-like"/>
    <property type="match status" value="1"/>
</dbReference>
<dbReference type="InterPro" id="IPR003111">
    <property type="entry name" value="Lon_prtase_N"/>
</dbReference>
<dbReference type="InterPro" id="IPR015947">
    <property type="entry name" value="PUA-like_sf"/>
</dbReference>
<sequence length="208" mass="24354">MGMYLPMFPLKLVVFPGEQLNLHIFEPRYRQLLADVEEGKLSFGICTYLDKLTGFGTEVVLDKVYKRYPDGRLDIKTKGMRAFRILTFENPMKGKLYAGGEVEFLENSPVATAVQNHEFLFYLKELLYLLHFPEEIKPEHTSSFTYAHKIGLKVEEELELLQIPEEGKRMEYLIKHFKRIIPVIKNIERAKEIIKQNGHFKNLDPLDF</sequence>
<reference evidence="2 3" key="1">
    <citation type="submission" date="2019-03" db="EMBL/GenBank/DDBJ databases">
        <title>Algoriphagus sp. nov, a new strain isolated from root system soil of mangrove plant Kandelia.</title>
        <authorList>
            <person name="Yin Q."/>
            <person name="Wang K."/>
            <person name="Song Z."/>
        </authorList>
    </citation>
    <scope>NUCLEOTIDE SEQUENCE [LARGE SCALE GENOMIC DNA]</scope>
    <source>
        <strain evidence="2 3">XY-J91</strain>
    </source>
</reference>
<dbReference type="EMBL" id="SPSB01000006">
    <property type="protein sequence ID" value="TFV92209.1"/>
    <property type="molecule type" value="Genomic_DNA"/>
</dbReference>
<dbReference type="PANTHER" id="PTHR46732">
    <property type="entry name" value="ATP-DEPENDENT PROTEASE LA (LON) DOMAIN PROTEIN"/>
    <property type="match status" value="1"/>
</dbReference>
<comment type="caution">
    <text evidence="2">The sequence shown here is derived from an EMBL/GenBank/DDBJ whole genome shotgun (WGS) entry which is preliminary data.</text>
</comment>
<dbReference type="OrthoDB" id="25394at2"/>
<dbReference type="InterPro" id="IPR046336">
    <property type="entry name" value="Lon_prtase_N_sf"/>
</dbReference>
<evidence type="ECO:0000313" key="2">
    <source>
        <dbReference type="EMBL" id="TFV92209.1"/>
    </source>
</evidence>
<dbReference type="AlphaFoldDB" id="A0A4Y9QHR6"/>
<dbReference type="Pfam" id="PF02190">
    <property type="entry name" value="LON_substr_bdg"/>
    <property type="match status" value="1"/>
</dbReference>
<dbReference type="Proteomes" id="UP000297647">
    <property type="component" value="Unassembled WGS sequence"/>
</dbReference>
<dbReference type="PANTHER" id="PTHR46732:SF8">
    <property type="entry name" value="ATP-DEPENDENT PROTEASE LA (LON) DOMAIN PROTEIN"/>
    <property type="match status" value="1"/>
</dbReference>
<gene>
    <name evidence="2" type="ORF">E4S40_16780</name>
</gene>
<evidence type="ECO:0000259" key="1">
    <source>
        <dbReference type="SMART" id="SM00464"/>
    </source>
</evidence>
<accession>A0A4Y9QHR6</accession>
<evidence type="ECO:0000313" key="3">
    <source>
        <dbReference type="Proteomes" id="UP000297647"/>
    </source>
</evidence>
<dbReference type="SMART" id="SM00464">
    <property type="entry name" value="LON"/>
    <property type="match status" value="1"/>
</dbReference>
<dbReference type="Gene3D" id="2.30.130.40">
    <property type="entry name" value="LON domain-like"/>
    <property type="match status" value="1"/>
</dbReference>
<proteinExistence type="predicted"/>
<organism evidence="2 3">
    <name type="scientific">Algoriphagus kandeliae</name>
    <dbReference type="NCBI Taxonomy" id="2562278"/>
    <lineage>
        <taxon>Bacteria</taxon>
        <taxon>Pseudomonadati</taxon>
        <taxon>Bacteroidota</taxon>
        <taxon>Cytophagia</taxon>
        <taxon>Cytophagales</taxon>
        <taxon>Cyclobacteriaceae</taxon>
        <taxon>Algoriphagus</taxon>
    </lineage>
</organism>
<name>A0A4Y9QHR6_9BACT</name>
<protein>
    <submittedName>
        <fullName evidence="2">Peptidase</fullName>
    </submittedName>
</protein>
<feature type="domain" description="Lon N-terminal" evidence="1">
    <location>
        <begin position="4"/>
        <end position="179"/>
    </location>
</feature>
<keyword evidence="3" id="KW-1185">Reference proteome</keyword>